<comment type="caution">
    <text evidence="1">The sequence shown here is derived from an EMBL/GenBank/DDBJ whole genome shotgun (WGS) entry which is preliminary data.</text>
</comment>
<accession>A0ACC3ZBH5</accession>
<gene>
    <name evidence="1" type="ORF">CTRU02_204240</name>
</gene>
<proteinExistence type="predicted"/>
<protein>
    <submittedName>
        <fullName evidence="1">Uncharacterized protein</fullName>
    </submittedName>
</protein>
<sequence length="294" mass="32363">MLGINFSSLNSMLCIMLAMSQQPGLTSASPVVTASLAARASEGAPKALPKNADKRYLAFQPSLDFKTDGCYNWPAIDKKGVLSAGLPAGEGSPSGQCRLASDLDNNNVYARRRCNRGWCAYMYAYYFPKDAAHVIGSIGHRHDWEHVIVWTKSDVGAGGVYENEQVKYVAASAHGGYDVRAVSDVRMDGTHPKIVYWQSLFNTHSFRFARPTDEKLQNHKKVWFRGDLVSWDGFPSGVRNKLLNANFGSAHLALKDEDFAGDLIETMNMKKLKNGPKKGEFDCAFDEQPATGGK</sequence>
<evidence type="ECO:0000313" key="1">
    <source>
        <dbReference type="EMBL" id="KAL0941477.1"/>
    </source>
</evidence>
<dbReference type="EMBL" id="VUJX02000002">
    <property type="protein sequence ID" value="KAL0941477.1"/>
    <property type="molecule type" value="Genomic_DNA"/>
</dbReference>
<dbReference type="Proteomes" id="UP000805649">
    <property type="component" value="Unassembled WGS sequence"/>
</dbReference>
<keyword evidence="2" id="KW-1185">Reference proteome</keyword>
<evidence type="ECO:0000313" key="2">
    <source>
        <dbReference type="Proteomes" id="UP000805649"/>
    </source>
</evidence>
<reference evidence="1 2" key="1">
    <citation type="journal article" date="2020" name="Phytopathology">
        <title>Genome Sequence Resources of Colletotrichum truncatum, C. plurivorum, C. musicola, and C. sojae: Four Species Pathogenic to Soybean (Glycine max).</title>
        <authorList>
            <person name="Rogerio F."/>
            <person name="Boufleur T.R."/>
            <person name="Ciampi-Guillardi M."/>
            <person name="Sukno S.A."/>
            <person name="Thon M.R."/>
            <person name="Massola Junior N.S."/>
            <person name="Baroncelli R."/>
        </authorList>
    </citation>
    <scope>NUCLEOTIDE SEQUENCE [LARGE SCALE GENOMIC DNA]</scope>
    <source>
        <strain evidence="1 2">CMES1059</strain>
    </source>
</reference>
<organism evidence="1 2">
    <name type="scientific">Colletotrichum truncatum</name>
    <name type="common">Anthracnose fungus</name>
    <name type="synonym">Colletotrichum capsici</name>
    <dbReference type="NCBI Taxonomy" id="5467"/>
    <lineage>
        <taxon>Eukaryota</taxon>
        <taxon>Fungi</taxon>
        <taxon>Dikarya</taxon>
        <taxon>Ascomycota</taxon>
        <taxon>Pezizomycotina</taxon>
        <taxon>Sordariomycetes</taxon>
        <taxon>Hypocreomycetidae</taxon>
        <taxon>Glomerellales</taxon>
        <taxon>Glomerellaceae</taxon>
        <taxon>Colletotrichum</taxon>
        <taxon>Colletotrichum truncatum species complex</taxon>
    </lineage>
</organism>
<name>A0ACC3ZBH5_COLTU</name>